<evidence type="ECO:0000313" key="1">
    <source>
        <dbReference type="EMBL" id="EEN57698.1"/>
    </source>
</evidence>
<dbReference type="AlphaFoldDB" id="C3YPB4"/>
<name>C3YPB4_BRAFL</name>
<dbReference type="EMBL" id="GG666538">
    <property type="protein sequence ID" value="EEN57698.1"/>
    <property type="molecule type" value="Genomic_DNA"/>
</dbReference>
<protein>
    <submittedName>
        <fullName evidence="1">Uncharacterized protein</fullName>
    </submittedName>
</protein>
<reference evidence="1" key="1">
    <citation type="journal article" date="2008" name="Nature">
        <title>The amphioxus genome and the evolution of the chordate karyotype.</title>
        <authorList>
            <consortium name="US DOE Joint Genome Institute (JGI-PGF)"/>
            <person name="Putnam N.H."/>
            <person name="Butts T."/>
            <person name="Ferrier D.E.K."/>
            <person name="Furlong R.F."/>
            <person name="Hellsten U."/>
            <person name="Kawashima T."/>
            <person name="Robinson-Rechavi M."/>
            <person name="Shoguchi E."/>
            <person name="Terry A."/>
            <person name="Yu J.-K."/>
            <person name="Benito-Gutierrez E.L."/>
            <person name="Dubchak I."/>
            <person name="Garcia-Fernandez J."/>
            <person name="Gibson-Brown J.J."/>
            <person name="Grigoriev I.V."/>
            <person name="Horton A.C."/>
            <person name="de Jong P.J."/>
            <person name="Jurka J."/>
            <person name="Kapitonov V.V."/>
            <person name="Kohara Y."/>
            <person name="Kuroki Y."/>
            <person name="Lindquist E."/>
            <person name="Lucas S."/>
            <person name="Osoegawa K."/>
            <person name="Pennacchio L.A."/>
            <person name="Salamov A.A."/>
            <person name="Satou Y."/>
            <person name="Sauka-Spengler T."/>
            <person name="Schmutz J."/>
            <person name="Shin-I T."/>
            <person name="Toyoda A."/>
            <person name="Bronner-Fraser M."/>
            <person name="Fujiyama A."/>
            <person name="Holland L.Z."/>
            <person name="Holland P.W.H."/>
            <person name="Satoh N."/>
            <person name="Rokhsar D.S."/>
        </authorList>
    </citation>
    <scope>NUCLEOTIDE SEQUENCE [LARGE SCALE GENOMIC DNA]</scope>
    <source>
        <strain evidence="1">S238N-H82</strain>
        <tissue evidence="1">Testes</tissue>
    </source>
</reference>
<accession>C3YPB4</accession>
<proteinExistence type="predicted"/>
<sequence length="129" mass="14945">MRQCAVLVAACGERLTQLAPGRIFLLMRNGAAAFTHQRRSINYKAELSTVISIRFNRRVGRSNRHVFYDVFPLTVKHGRQKNPLISKLYIDRCTFIYKRTLASDEWSLFLPVAPKFLHKRHNVPGKLSF</sequence>
<gene>
    <name evidence="1" type="ORF">BRAFLDRAFT_94563</name>
</gene>
<dbReference type="InParanoid" id="C3YPB4"/>
<organism>
    <name type="scientific">Branchiostoma floridae</name>
    <name type="common">Florida lancelet</name>
    <name type="synonym">Amphioxus</name>
    <dbReference type="NCBI Taxonomy" id="7739"/>
    <lineage>
        <taxon>Eukaryota</taxon>
        <taxon>Metazoa</taxon>
        <taxon>Chordata</taxon>
        <taxon>Cephalochordata</taxon>
        <taxon>Leptocardii</taxon>
        <taxon>Amphioxiformes</taxon>
        <taxon>Branchiostomatidae</taxon>
        <taxon>Branchiostoma</taxon>
    </lineage>
</organism>